<dbReference type="PANTHER" id="PTHR24192">
    <property type="entry name" value="ANKYRIN REPEAT DOMAIN 40"/>
    <property type="match status" value="1"/>
</dbReference>
<dbReference type="SUPFAM" id="SSF48403">
    <property type="entry name" value="Ankyrin repeat"/>
    <property type="match status" value="1"/>
</dbReference>
<evidence type="ECO:0000256" key="2">
    <source>
        <dbReference type="SAM" id="MobiDB-lite"/>
    </source>
</evidence>
<dbReference type="PANTHER" id="PTHR24192:SF3">
    <property type="entry name" value="ANKYRIN REPEAT DOMAIN 40"/>
    <property type="match status" value="1"/>
</dbReference>
<feature type="region of interest" description="Disordered" evidence="2">
    <location>
        <begin position="202"/>
        <end position="226"/>
    </location>
</feature>
<dbReference type="InterPro" id="IPR002110">
    <property type="entry name" value="Ankyrin_rpt"/>
</dbReference>
<dbReference type="Pfam" id="PF12796">
    <property type="entry name" value="Ank_2"/>
    <property type="match status" value="1"/>
</dbReference>
<dbReference type="Proteomes" id="UP001652642">
    <property type="component" value="Chromosome 2"/>
</dbReference>
<reference evidence="4" key="2">
    <citation type="submission" date="2025-08" db="UniProtKB">
        <authorList>
            <consortium name="RefSeq"/>
        </authorList>
    </citation>
    <scope>IDENTIFICATION</scope>
</reference>
<reference evidence="3" key="1">
    <citation type="submission" date="2025-05" db="UniProtKB">
        <authorList>
            <consortium name="RefSeq"/>
        </authorList>
    </citation>
    <scope>NUCLEOTIDE SEQUENCE [LARGE SCALE GENOMIC DNA]</scope>
</reference>
<feature type="repeat" description="ANK" evidence="1">
    <location>
        <begin position="9"/>
        <end position="36"/>
    </location>
</feature>
<organism evidence="3 4">
    <name type="scientific">Pogona vitticeps</name>
    <name type="common">central bearded dragon</name>
    <dbReference type="NCBI Taxonomy" id="103695"/>
    <lineage>
        <taxon>Eukaryota</taxon>
        <taxon>Metazoa</taxon>
        <taxon>Chordata</taxon>
        <taxon>Craniata</taxon>
        <taxon>Vertebrata</taxon>
        <taxon>Euteleostomi</taxon>
        <taxon>Lepidosauria</taxon>
        <taxon>Squamata</taxon>
        <taxon>Bifurcata</taxon>
        <taxon>Unidentata</taxon>
        <taxon>Episquamata</taxon>
        <taxon>Toxicofera</taxon>
        <taxon>Iguania</taxon>
        <taxon>Acrodonta</taxon>
        <taxon>Agamidae</taxon>
        <taxon>Amphibolurinae</taxon>
        <taxon>Pogona</taxon>
    </lineage>
</organism>
<dbReference type="GeneID" id="110091069"/>
<dbReference type="InterPro" id="IPR036770">
    <property type="entry name" value="Ankyrin_rpt-contain_sf"/>
</dbReference>
<dbReference type="PROSITE" id="PS50297">
    <property type="entry name" value="ANK_REP_REGION"/>
    <property type="match status" value="1"/>
</dbReference>
<feature type="compositionally biased region" description="Polar residues" evidence="2">
    <location>
        <begin position="217"/>
        <end position="226"/>
    </location>
</feature>
<gene>
    <name evidence="4" type="primary">LOC110091069</name>
</gene>
<dbReference type="SMART" id="SM00248">
    <property type="entry name" value="ANK"/>
    <property type="match status" value="2"/>
</dbReference>
<name>A0ABM5FMV6_9SAUR</name>
<proteinExistence type="predicted"/>
<evidence type="ECO:0000256" key="1">
    <source>
        <dbReference type="PROSITE-ProRule" id="PRU00023"/>
    </source>
</evidence>
<evidence type="ECO:0000313" key="3">
    <source>
        <dbReference type="Proteomes" id="UP001652642"/>
    </source>
</evidence>
<keyword evidence="1" id="KW-0040">ANK repeat</keyword>
<keyword evidence="3" id="KW-1185">Reference proteome</keyword>
<dbReference type="PROSITE" id="PS50088">
    <property type="entry name" value="ANK_REPEAT"/>
    <property type="match status" value="2"/>
</dbReference>
<dbReference type="RefSeq" id="XP_072846731.1">
    <property type="nucleotide sequence ID" value="XM_072990630.1"/>
</dbReference>
<dbReference type="InterPro" id="IPR039195">
    <property type="entry name" value="ANKRD40"/>
</dbReference>
<accession>A0ABM5FMV6</accession>
<protein>
    <submittedName>
        <fullName evidence="4">Ankyrin repeat domain-containing protein 40-like</fullName>
    </submittedName>
</protein>
<sequence>MSSHLEERLREAAALGDLELVQALLHKGVAVNARNEINGWTCLHWACKRNHPEVVAYLLDSGADAEILTVNGELAAHLTSKKEIKKILGVEDCDQEADDAKLPIVANYPTNPFPHNHSQAVDSVCGTSAPPEVNFSPCFSAVQTGKVCTVISFHNETELSGGDHSDGQLTSPIRTAASAHSELEPKTVQNCPIYPSLANRNRVLFPPPAPKKHGSHQENGTCTNSASPLQPLLLTGTLPYNAQELVLKVRVQNTKENDFIEIELDRQGLTYQDLLRVSCCELGINPQQVEKIRKLPNTLIRKDKDVARLQDFQELELVLDRSITSPFKNTAAATLMERPCYNTKAAKLTY</sequence>
<evidence type="ECO:0000313" key="4">
    <source>
        <dbReference type="RefSeq" id="XP_072846731.1"/>
    </source>
</evidence>
<feature type="repeat" description="ANK" evidence="1">
    <location>
        <begin position="38"/>
        <end position="70"/>
    </location>
</feature>
<dbReference type="Gene3D" id="1.25.40.20">
    <property type="entry name" value="Ankyrin repeat-containing domain"/>
    <property type="match status" value="1"/>
</dbReference>